<dbReference type="VEuPathDB" id="AmoebaDB:EHI8A_000710"/>
<dbReference type="VEuPathDB" id="AmoebaDB:KM1_003450"/>
<dbReference type="VEuPathDB" id="AmoebaDB:EHI5A_002580"/>
<feature type="transmembrane region" description="Helical" evidence="2">
    <location>
        <begin position="103"/>
        <end position="127"/>
    </location>
</feature>
<evidence type="ECO:0000256" key="2">
    <source>
        <dbReference type="SAM" id="Phobius"/>
    </source>
</evidence>
<accession>A0A5K1U5H1</accession>
<dbReference type="Proteomes" id="UP000078387">
    <property type="component" value="Unassembled WGS sequence"/>
</dbReference>
<organism evidence="3 4">
    <name type="scientific">Entamoeba histolytica</name>
    <dbReference type="NCBI Taxonomy" id="5759"/>
    <lineage>
        <taxon>Eukaryota</taxon>
        <taxon>Amoebozoa</taxon>
        <taxon>Evosea</taxon>
        <taxon>Archamoebae</taxon>
        <taxon>Mastigamoebida</taxon>
        <taxon>Entamoebidae</taxon>
        <taxon>Entamoeba</taxon>
    </lineage>
</organism>
<evidence type="ECO:0000256" key="1">
    <source>
        <dbReference type="SAM" id="MobiDB-lite"/>
    </source>
</evidence>
<feature type="transmembrane region" description="Helical" evidence="2">
    <location>
        <begin position="78"/>
        <end position="97"/>
    </location>
</feature>
<comment type="caution">
    <text evidence="3">The sequence shown here is derived from an EMBL/GenBank/DDBJ whole genome shotgun (WGS) entry which is preliminary data.</text>
</comment>
<dbReference type="VEuPathDB" id="AmoebaDB:EHI_117980"/>
<protein>
    <submittedName>
        <fullName evidence="3">Uncharacterized protein</fullName>
    </submittedName>
</protein>
<keyword evidence="2" id="KW-0812">Transmembrane</keyword>
<proteinExistence type="predicted"/>
<name>A0A5K1U5H1_ENTHI</name>
<gene>
    <name evidence="3" type="ORF">CL6EHI_117980</name>
</gene>
<feature type="compositionally biased region" description="Polar residues" evidence="1">
    <location>
        <begin position="1"/>
        <end position="18"/>
    </location>
</feature>
<feature type="region of interest" description="Disordered" evidence="1">
    <location>
        <begin position="1"/>
        <end position="23"/>
    </location>
</feature>
<evidence type="ECO:0000313" key="3">
    <source>
        <dbReference type="EMBL" id="GAT94049.1"/>
    </source>
</evidence>
<dbReference type="EMBL" id="BDEQ01000001">
    <property type="protein sequence ID" value="GAT94049.1"/>
    <property type="molecule type" value="Genomic_DNA"/>
</dbReference>
<sequence>MSKTNSSNLSTPQTTQNIKNKHPIFKESTSPRFQMMSSSPLFQNLEYNHMTKDLQEKYGTSLKFKNNQNDNEIGISEALNIMVTMIVCGCALGFIGYGYGGPVYAGLGGAIGIFIGMIVDTLLVIIYSNKLGQPKSHSKHQQIQIIERKSNEHKKTE</sequence>
<dbReference type="OMA" id="NNNEHPK"/>
<dbReference type="AlphaFoldDB" id="A0A5K1U5H1"/>
<keyword evidence="2" id="KW-0472">Membrane</keyword>
<reference evidence="3 4" key="1">
    <citation type="submission" date="2016-05" db="EMBL/GenBank/DDBJ databases">
        <title>First whole genome sequencing of Entamoeba histolytica HM1:IMSS-clone-6.</title>
        <authorList>
            <person name="Mukherjee Avik.K."/>
            <person name="Izumyama S."/>
            <person name="Nakada-Tsukui K."/>
            <person name="Nozaki T."/>
        </authorList>
    </citation>
    <scope>NUCLEOTIDE SEQUENCE [LARGE SCALE GENOMIC DNA]</scope>
    <source>
        <strain evidence="3 4">HM1:IMSS clone 6</strain>
    </source>
</reference>
<dbReference type="VEuPathDB" id="AmoebaDB:EHI7A_000711"/>
<keyword evidence="2" id="KW-1133">Transmembrane helix</keyword>
<evidence type="ECO:0000313" key="4">
    <source>
        <dbReference type="Proteomes" id="UP000078387"/>
    </source>
</evidence>